<dbReference type="eggNOG" id="ENOG502QPWT">
    <property type="taxonomic scope" value="Eukaryota"/>
</dbReference>
<keyword evidence="1" id="KW-0285">Flavoprotein</keyword>
<evidence type="ECO:0000256" key="1">
    <source>
        <dbReference type="ARBA" id="ARBA00022630"/>
    </source>
</evidence>
<keyword evidence="2" id="KW-0288">FMN</keyword>
<dbReference type="OMA" id="LYRDCRF"/>
<organism evidence="8">
    <name type="scientific">Aureococcus anophagefferens</name>
    <name type="common">Harmful bloom alga</name>
    <dbReference type="NCBI Taxonomy" id="44056"/>
    <lineage>
        <taxon>Eukaryota</taxon>
        <taxon>Sar</taxon>
        <taxon>Stramenopiles</taxon>
        <taxon>Ochrophyta</taxon>
        <taxon>Pelagophyceae</taxon>
        <taxon>Pelagomonadales</taxon>
        <taxon>Pelagomonadaceae</taxon>
        <taxon>Aureococcus</taxon>
    </lineage>
</organism>
<keyword evidence="8" id="KW-1185">Reference proteome</keyword>
<dbReference type="CDD" id="cd00130">
    <property type="entry name" value="PAS"/>
    <property type="match status" value="1"/>
</dbReference>
<dbReference type="PROSITE" id="PS50112">
    <property type="entry name" value="PAS"/>
    <property type="match status" value="1"/>
</dbReference>
<dbReference type="GeneID" id="20220599"/>
<reference evidence="7 8" key="1">
    <citation type="journal article" date="2011" name="Proc. Natl. Acad. Sci. U.S.A.">
        <title>Niche of harmful alga Aureococcus anophagefferens revealed through ecogenomics.</title>
        <authorList>
            <person name="Gobler C.J."/>
            <person name="Berry D.L."/>
            <person name="Dyhrman S.T."/>
            <person name="Wilhelm S.W."/>
            <person name="Salamov A."/>
            <person name="Lobanov A.V."/>
            <person name="Zhang Y."/>
            <person name="Collier J.L."/>
            <person name="Wurch L.L."/>
            <person name="Kustka A.B."/>
            <person name="Dill B.D."/>
            <person name="Shah M."/>
            <person name="VerBerkmoes N.C."/>
            <person name="Kuo A."/>
            <person name="Terry A."/>
            <person name="Pangilinan J."/>
            <person name="Lindquist E.A."/>
            <person name="Lucas S."/>
            <person name="Paulsen I.T."/>
            <person name="Hattenrath-Lehmann T.K."/>
            <person name="Talmage S.C."/>
            <person name="Walker E.A."/>
            <person name="Koch F."/>
            <person name="Burson A.M."/>
            <person name="Marcoval M.A."/>
            <person name="Tang Y.Z."/>
            <person name="Lecleir G.R."/>
            <person name="Coyne K.J."/>
            <person name="Berg G.M."/>
            <person name="Bertrand E.M."/>
            <person name="Saito M.A."/>
            <person name="Gladyshev V.N."/>
            <person name="Grigoriev I.V."/>
        </authorList>
    </citation>
    <scope>NUCLEOTIDE SEQUENCE [LARGE SCALE GENOMIC DNA]</scope>
    <source>
        <strain evidence="8">CCMP 1984</strain>
    </source>
</reference>
<accession>F0YDH8</accession>
<dbReference type="PROSITE" id="PS50113">
    <property type="entry name" value="PAC"/>
    <property type="match status" value="1"/>
</dbReference>
<dbReference type="OrthoDB" id="447251at2759"/>
<name>F0YDH8_AURAN</name>
<keyword evidence="3" id="KW-0157">Chromophore</keyword>
<feature type="region of interest" description="Disordered" evidence="4">
    <location>
        <begin position="119"/>
        <end position="143"/>
    </location>
</feature>
<dbReference type="PANTHER" id="PTHR47429:SF2">
    <property type="entry name" value="PROTEIN TWIN LOV 1"/>
    <property type="match status" value="1"/>
</dbReference>
<evidence type="ECO:0000256" key="4">
    <source>
        <dbReference type="SAM" id="MobiDB-lite"/>
    </source>
</evidence>
<dbReference type="PANTHER" id="PTHR47429">
    <property type="entry name" value="PROTEIN TWIN LOV 1"/>
    <property type="match status" value="1"/>
</dbReference>
<proteinExistence type="predicted"/>
<dbReference type="SMART" id="SM00086">
    <property type="entry name" value="PAC"/>
    <property type="match status" value="1"/>
</dbReference>
<dbReference type="InterPro" id="IPR000700">
    <property type="entry name" value="PAS-assoc_C"/>
</dbReference>
<feature type="domain" description="PAS" evidence="5">
    <location>
        <begin position="1"/>
        <end position="70"/>
    </location>
</feature>
<dbReference type="EMBL" id="GL833133">
    <property type="protein sequence ID" value="EGB06796.1"/>
    <property type="molecule type" value="Genomic_DNA"/>
</dbReference>
<dbReference type="SUPFAM" id="SSF55785">
    <property type="entry name" value="PYP-like sensor domain (PAS domain)"/>
    <property type="match status" value="1"/>
</dbReference>
<dbReference type="AlphaFoldDB" id="F0YDH8"/>
<gene>
    <name evidence="7" type="ORF">AURANDRAFT_28731</name>
</gene>
<dbReference type="InterPro" id="IPR035965">
    <property type="entry name" value="PAS-like_dom_sf"/>
</dbReference>
<evidence type="ECO:0000259" key="5">
    <source>
        <dbReference type="PROSITE" id="PS50112"/>
    </source>
</evidence>
<evidence type="ECO:0000256" key="2">
    <source>
        <dbReference type="ARBA" id="ARBA00022643"/>
    </source>
</evidence>
<evidence type="ECO:0000313" key="8">
    <source>
        <dbReference type="Proteomes" id="UP000002729"/>
    </source>
</evidence>
<evidence type="ECO:0000259" key="6">
    <source>
        <dbReference type="PROSITE" id="PS50113"/>
    </source>
</evidence>
<dbReference type="GO" id="GO:0005634">
    <property type="term" value="C:nucleus"/>
    <property type="evidence" value="ECO:0007669"/>
    <property type="project" value="TreeGrafter"/>
</dbReference>
<dbReference type="InterPro" id="IPR000014">
    <property type="entry name" value="PAS"/>
</dbReference>
<evidence type="ECO:0000256" key="3">
    <source>
        <dbReference type="ARBA" id="ARBA00022991"/>
    </source>
</evidence>
<dbReference type="Proteomes" id="UP000002729">
    <property type="component" value="Unassembled WGS sequence"/>
</dbReference>
<evidence type="ECO:0008006" key="9">
    <source>
        <dbReference type="Google" id="ProtNLM"/>
    </source>
</evidence>
<evidence type="ECO:0000313" key="7">
    <source>
        <dbReference type="EMBL" id="EGB06796.1"/>
    </source>
</evidence>
<dbReference type="InParanoid" id="F0YDH8"/>
<dbReference type="NCBIfam" id="TIGR00229">
    <property type="entry name" value="sensory_box"/>
    <property type="match status" value="1"/>
</dbReference>
<dbReference type="RefSeq" id="XP_009038543.1">
    <property type="nucleotide sequence ID" value="XM_009040295.1"/>
</dbReference>
<feature type="domain" description="PAC" evidence="6">
    <location>
        <begin position="71"/>
        <end position="125"/>
    </location>
</feature>
<protein>
    <recommendedName>
        <fullName evidence="9">PAS domain-containing protein</fullName>
    </recommendedName>
</protein>
<dbReference type="KEGG" id="aaf:AURANDRAFT_28731"/>
<dbReference type="Gene3D" id="3.30.450.20">
    <property type="entry name" value="PAS domain"/>
    <property type="match status" value="1"/>
</dbReference>
<sequence>MIKVIQDAQKAFVVTNPELPDNPIVWTSEAFLQMTGYDRDDVIGRNCRFLQGPRTDPRQVSVIRDAVYKEHEASVTILNYRKDGTTFWNRFFVAPLRDAEGKVTFFVGVQTDVSAAFARPGTSDVDTPKPSPATLPRSLGSGA</sequence>
<dbReference type="InterPro" id="IPR001610">
    <property type="entry name" value="PAC"/>
</dbReference>
<dbReference type="Pfam" id="PF13426">
    <property type="entry name" value="PAS_9"/>
    <property type="match status" value="1"/>
</dbReference>